<sequence>MRSEDSNVSIDEGRRIAMERFGLSSETRDYNIYRILKLARRAYGAAAVGFSIRVRGGESFIALAGADLREPTFATPMCKTSLDQGQFTLLSDISEWVGDLDCPSLNQLDLRAYIGMPVLSPDKRVIGVMSLFFDRPIENFSEEDRHFLNDYVRLLEDSLIMRGLSIRDPLTQMFNRRYMEQQASIEWRRALRLQVPISVAMIDVDYFKQYNDSAGHSSGDTTLIHLAECIEKHCQRAGDAACRYGGEEFAVILPLTSADQAKNLCERIRREFELLAIPHPARGNEPVTISCGVTTKESASEMEGSSIEKSFQEADEALYGAKDRGRNRVMHFTEFNDYALDDR</sequence>
<accession>A0ABX1GCD1</accession>
<dbReference type="InterPro" id="IPR029787">
    <property type="entry name" value="Nucleotide_cyclase"/>
</dbReference>
<dbReference type="EMBL" id="JAAWWK010000002">
    <property type="protein sequence ID" value="NKI16814.1"/>
    <property type="molecule type" value="Genomic_DNA"/>
</dbReference>
<evidence type="ECO:0000256" key="2">
    <source>
        <dbReference type="ARBA" id="ARBA00034247"/>
    </source>
</evidence>
<dbReference type="Pfam" id="PF00990">
    <property type="entry name" value="GGDEF"/>
    <property type="match status" value="1"/>
</dbReference>
<proteinExistence type="predicted"/>
<dbReference type="SUPFAM" id="SSF55781">
    <property type="entry name" value="GAF domain-like"/>
    <property type="match status" value="1"/>
</dbReference>
<protein>
    <recommendedName>
        <fullName evidence="1">diguanylate cyclase</fullName>
        <ecNumber evidence="1">2.7.7.65</ecNumber>
    </recommendedName>
</protein>
<evidence type="ECO:0000259" key="3">
    <source>
        <dbReference type="PROSITE" id="PS50887"/>
    </source>
</evidence>
<gene>
    <name evidence="4" type="ORF">HCU74_05185</name>
</gene>
<dbReference type="Gene3D" id="3.30.70.270">
    <property type="match status" value="1"/>
</dbReference>
<dbReference type="InterPro" id="IPR043128">
    <property type="entry name" value="Rev_trsase/Diguanyl_cyclase"/>
</dbReference>
<dbReference type="SMART" id="SM00267">
    <property type="entry name" value="GGDEF"/>
    <property type="match status" value="1"/>
</dbReference>
<dbReference type="InterPro" id="IPR003018">
    <property type="entry name" value="GAF"/>
</dbReference>
<dbReference type="InterPro" id="IPR000160">
    <property type="entry name" value="GGDEF_dom"/>
</dbReference>
<dbReference type="Pfam" id="PF01590">
    <property type="entry name" value="GAF"/>
    <property type="match status" value="1"/>
</dbReference>
<dbReference type="Proteomes" id="UP000765845">
    <property type="component" value="Unassembled WGS sequence"/>
</dbReference>
<dbReference type="InterPro" id="IPR050469">
    <property type="entry name" value="Diguanylate_Cyclase"/>
</dbReference>
<dbReference type="SUPFAM" id="SSF55073">
    <property type="entry name" value="Nucleotide cyclase"/>
    <property type="match status" value="1"/>
</dbReference>
<dbReference type="EC" id="2.7.7.65" evidence="1"/>
<evidence type="ECO:0000313" key="5">
    <source>
        <dbReference type="Proteomes" id="UP000765845"/>
    </source>
</evidence>
<feature type="domain" description="GGDEF" evidence="3">
    <location>
        <begin position="195"/>
        <end position="334"/>
    </location>
</feature>
<dbReference type="PROSITE" id="PS50887">
    <property type="entry name" value="GGDEF"/>
    <property type="match status" value="1"/>
</dbReference>
<organism evidence="4 5">
    <name type="scientific">Spongiibacter thalassae</name>
    <dbReference type="NCBI Taxonomy" id="2721624"/>
    <lineage>
        <taxon>Bacteria</taxon>
        <taxon>Pseudomonadati</taxon>
        <taxon>Pseudomonadota</taxon>
        <taxon>Gammaproteobacteria</taxon>
        <taxon>Cellvibrionales</taxon>
        <taxon>Spongiibacteraceae</taxon>
        <taxon>Spongiibacter</taxon>
    </lineage>
</organism>
<dbReference type="PANTHER" id="PTHR45138">
    <property type="entry name" value="REGULATORY COMPONENTS OF SENSORY TRANSDUCTION SYSTEM"/>
    <property type="match status" value="1"/>
</dbReference>
<evidence type="ECO:0000313" key="4">
    <source>
        <dbReference type="EMBL" id="NKI16814.1"/>
    </source>
</evidence>
<dbReference type="InterPro" id="IPR029016">
    <property type="entry name" value="GAF-like_dom_sf"/>
</dbReference>
<dbReference type="NCBIfam" id="TIGR00254">
    <property type="entry name" value="GGDEF"/>
    <property type="match status" value="1"/>
</dbReference>
<reference evidence="4 5" key="1">
    <citation type="submission" date="2020-04" db="EMBL/GenBank/DDBJ databases">
        <authorList>
            <person name="Yoon J."/>
        </authorList>
    </citation>
    <scope>NUCLEOTIDE SEQUENCE [LARGE SCALE GENOMIC DNA]</scope>
    <source>
        <strain evidence="4 5">KMU-166</strain>
    </source>
</reference>
<dbReference type="CDD" id="cd01949">
    <property type="entry name" value="GGDEF"/>
    <property type="match status" value="1"/>
</dbReference>
<name>A0ABX1GCD1_9GAMM</name>
<comment type="caution">
    <text evidence="4">The sequence shown here is derived from an EMBL/GenBank/DDBJ whole genome shotgun (WGS) entry which is preliminary data.</text>
</comment>
<comment type="catalytic activity">
    <reaction evidence="2">
        <text>2 GTP = 3',3'-c-di-GMP + 2 diphosphate</text>
        <dbReference type="Rhea" id="RHEA:24898"/>
        <dbReference type="ChEBI" id="CHEBI:33019"/>
        <dbReference type="ChEBI" id="CHEBI:37565"/>
        <dbReference type="ChEBI" id="CHEBI:58805"/>
        <dbReference type="EC" id="2.7.7.65"/>
    </reaction>
</comment>
<evidence type="ECO:0000256" key="1">
    <source>
        <dbReference type="ARBA" id="ARBA00012528"/>
    </source>
</evidence>
<dbReference type="RefSeq" id="WP_168449364.1">
    <property type="nucleotide sequence ID" value="NZ_JAAWWK010000002.1"/>
</dbReference>
<dbReference type="Gene3D" id="3.30.450.40">
    <property type="match status" value="1"/>
</dbReference>
<dbReference type="PANTHER" id="PTHR45138:SF9">
    <property type="entry name" value="DIGUANYLATE CYCLASE DGCM-RELATED"/>
    <property type="match status" value="1"/>
</dbReference>
<keyword evidence="5" id="KW-1185">Reference proteome</keyword>